<dbReference type="RefSeq" id="WP_005991575.1">
    <property type="nucleotide sequence ID" value="NZ_AECZ01000004.1"/>
</dbReference>
<dbReference type="SUPFAM" id="SSF53300">
    <property type="entry name" value="vWA-like"/>
    <property type="match status" value="1"/>
</dbReference>
<feature type="domain" description="VWFA" evidence="1">
    <location>
        <begin position="76"/>
        <end position="269"/>
    </location>
</feature>
<sequence>MQAWQLLAAARRVRLRGHAPATEAATGGYRSAFRGAGLEFEEFREYAPGDDASSIDWKVTARLGRPFVKRYREERARTVMLAVDASPSMRASSDAPSPFFSAALAAVTLAVSAADSRDRVGLIVFSDRVETFVPPGKGRGQPHAVAAALAGAAPAGVGTDPRPALDLLAAVMRRRCVLFVFTDAFGADFAPALGPFAARHEVTLGLLRGGRSAVLPPYGLLRLAEAETGRHAVVDCGNARARERYARAVRERDAALRAGLAAAGVGVLELAVGDAPGPALDAYFRRRARPGAFLG</sequence>
<accession>E1JTI9</accession>
<dbReference type="Proteomes" id="UP000006250">
    <property type="component" value="Unassembled WGS sequence"/>
</dbReference>
<dbReference type="eggNOG" id="COG1721">
    <property type="taxonomic scope" value="Bacteria"/>
</dbReference>
<dbReference type="InterPro" id="IPR002035">
    <property type="entry name" value="VWF_A"/>
</dbReference>
<organism evidence="2 3">
    <name type="scientific">Solidesulfovibrio fructosivorans JJ]</name>
    <dbReference type="NCBI Taxonomy" id="596151"/>
    <lineage>
        <taxon>Bacteria</taxon>
        <taxon>Pseudomonadati</taxon>
        <taxon>Thermodesulfobacteriota</taxon>
        <taxon>Desulfovibrionia</taxon>
        <taxon>Desulfovibrionales</taxon>
        <taxon>Desulfovibrionaceae</taxon>
        <taxon>Solidesulfovibrio</taxon>
    </lineage>
</organism>
<dbReference type="AlphaFoldDB" id="E1JTI9"/>
<dbReference type="STRING" id="596151.DesfrDRAFT_0938"/>
<evidence type="ECO:0000259" key="1">
    <source>
        <dbReference type="SMART" id="SM00327"/>
    </source>
</evidence>
<evidence type="ECO:0000313" key="2">
    <source>
        <dbReference type="EMBL" id="EFL52449.1"/>
    </source>
</evidence>
<dbReference type="OrthoDB" id="9776116at2"/>
<dbReference type="Pfam" id="PF01882">
    <property type="entry name" value="DUF58"/>
    <property type="match status" value="1"/>
</dbReference>
<dbReference type="InterPro" id="IPR002881">
    <property type="entry name" value="DUF58"/>
</dbReference>
<dbReference type="PANTHER" id="PTHR33608:SF6">
    <property type="entry name" value="BLL2464 PROTEIN"/>
    <property type="match status" value="1"/>
</dbReference>
<gene>
    <name evidence="2" type="ORF">DesfrDRAFT_0938</name>
</gene>
<keyword evidence="3" id="KW-1185">Reference proteome</keyword>
<comment type="caution">
    <text evidence="2">The sequence shown here is derived from an EMBL/GenBank/DDBJ whole genome shotgun (WGS) entry which is preliminary data.</text>
</comment>
<evidence type="ECO:0000313" key="3">
    <source>
        <dbReference type="Proteomes" id="UP000006250"/>
    </source>
</evidence>
<name>E1JTI9_SOLFR</name>
<dbReference type="PANTHER" id="PTHR33608">
    <property type="entry name" value="BLL2464 PROTEIN"/>
    <property type="match status" value="1"/>
</dbReference>
<proteinExistence type="predicted"/>
<reference evidence="2 3" key="1">
    <citation type="submission" date="2010-08" db="EMBL/GenBank/DDBJ databases">
        <title>The draft genome of Desulfovibrio fructosovorans JJ.</title>
        <authorList>
            <consortium name="US DOE Joint Genome Institute (JGI-PGF)"/>
            <person name="Lucas S."/>
            <person name="Copeland A."/>
            <person name="Lapidus A."/>
            <person name="Cheng J.-F."/>
            <person name="Bruce D."/>
            <person name="Goodwin L."/>
            <person name="Pitluck S."/>
            <person name="Land M.L."/>
            <person name="Hauser L."/>
            <person name="Chang Y.-J."/>
            <person name="Jeffries C."/>
            <person name="Wall J.D."/>
            <person name="Stahl D.A."/>
            <person name="Arkin A.P."/>
            <person name="Dehal P."/>
            <person name="Stolyar S.M."/>
            <person name="Hazen T.C."/>
            <person name="Woyke T.J."/>
        </authorList>
    </citation>
    <scope>NUCLEOTIDE SEQUENCE [LARGE SCALE GENOMIC DNA]</scope>
    <source>
        <strain evidence="2 3">JJ</strain>
    </source>
</reference>
<dbReference type="Gene3D" id="3.40.50.410">
    <property type="entry name" value="von Willebrand factor, type A domain"/>
    <property type="match status" value="1"/>
</dbReference>
<dbReference type="SMART" id="SM00327">
    <property type="entry name" value="VWA"/>
    <property type="match status" value="1"/>
</dbReference>
<protein>
    <recommendedName>
        <fullName evidence="1">VWFA domain-containing protein</fullName>
    </recommendedName>
</protein>
<dbReference type="EMBL" id="AECZ01000004">
    <property type="protein sequence ID" value="EFL52449.1"/>
    <property type="molecule type" value="Genomic_DNA"/>
</dbReference>
<dbReference type="InterPro" id="IPR036465">
    <property type="entry name" value="vWFA_dom_sf"/>
</dbReference>